<evidence type="ECO:0000256" key="2">
    <source>
        <dbReference type="ARBA" id="ARBA00006275"/>
    </source>
</evidence>
<dbReference type="Pfam" id="PF14322">
    <property type="entry name" value="SusD-like_3"/>
    <property type="match status" value="1"/>
</dbReference>
<feature type="domain" description="RagB/SusD" evidence="6">
    <location>
        <begin position="277"/>
        <end position="653"/>
    </location>
</feature>
<accession>A0A3P2ADW0</accession>
<organism evidence="8 9">
    <name type="scientific">Prevotella heparinolytica</name>
    <dbReference type="NCBI Taxonomy" id="28113"/>
    <lineage>
        <taxon>Bacteria</taxon>
        <taxon>Pseudomonadati</taxon>
        <taxon>Bacteroidota</taxon>
        <taxon>Bacteroidia</taxon>
        <taxon>Bacteroidales</taxon>
        <taxon>Bacteroidaceae</taxon>
        <taxon>Bacteroides</taxon>
    </lineage>
</organism>
<reference evidence="8 9" key="1">
    <citation type="submission" date="2018-11" db="EMBL/GenBank/DDBJ databases">
        <title>Genomes From Bacteria Associated with the Canine Oral Cavity: a Test Case for Automated Genome-Based Taxonomic Assignment.</title>
        <authorList>
            <person name="Coil D.A."/>
            <person name="Jospin G."/>
            <person name="Darling A.E."/>
            <person name="Wallis C."/>
            <person name="Davis I.J."/>
            <person name="Harris S."/>
            <person name="Eisen J.A."/>
            <person name="Holcombe L.J."/>
            <person name="O'Flynn C."/>
        </authorList>
    </citation>
    <scope>NUCLEOTIDE SEQUENCE [LARGE SCALE GENOMIC DNA]</scope>
    <source>
        <strain evidence="8 9">OH1047_COT-310</strain>
    </source>
</reference>
<evidence type="ECO:0000256" key="1">
    <source>
        <dbReference type="ARBA" id="ARBA00004442"/>
    </source>
</evidence>
<comment type="similarity">
    <text evidence="2">Belongs to the SusD family.</text>
</comment>
<dbReference type="Proteomes" id="UP000279562">
    <property type="component" value="Unassembled WGS sequence"/>
</dbReference>
<evidence type="ECO:0000259" key="6">
    <source>
        <dbReference type="Pfam" id="PF07980"/>
    </source>
</evidence>
<dbReference type="AlphaFoldDB" id="A0A3P2ADW0"/>
<dbReference type="Gene3D" id="1.25.40.390">
    <property type="match status" value="1"/>
</dbReference>
<dbReference type="GO" id="GO:0009279">
    <property type="term" value="C:cell outer membrane"/>
    <property type="evidence" value="ECO:0007669"/>
    <property type="project" value="UniProtKB-SubCell"/>
</dbReference>
<feature type="domain" description="SusD-like N-terminal" evidence="7">
    <location>
        <begin position="26"/>
        <end position="226"/>
    </location>
</feature>
<gene>
    <name evidence="8" type="ORF">EII33_01675</name>
</gene>
<dbReference type="Pfam" id="PF07980">
    <property type="entry name" value="SusD_RagB"/>
    <property type="match status" value="1"/>
</dbReference>
<keyword evidence="4" id="KW-0472">Membrane</keyword>
<dbReference type="InterPro" id="IPR012944">
    <property type="entry name" value="SusD_RagB_dom"/>
</dbReference>
<evidence type="ECO:0000313" key="8">
    <source>
        <dbReference type="EMBL" id="RRD92965.1"/>
    </source>
</evidence>
<dbReference type="PROSITE" id="PS51257">
    <property type="entry name" value="PROKAR_LIPOPROTEIN"/>
    <property type="match status" value="1"/>
</dbReference>
<keyword evidence="5" id="KW-0998">Cell outer membrane</keyword>
<dbReference type="InterPro" id="IPR033985">
    <property type="entry name" value="SusD-like_N"/>
</dbReference>
<protein>
    <submittedName>
        <fullName evidence="8">RagB/SusD family nutrient uptake outer membrane protein</fullName>
    </submittedName>
</protein>
<keyword evidence="9" id="KW-1185">Reference proteome</keyword>
<evidence type="ECO:0000259" key="7">
    <source>
        <dbReference type="Pfam" id="PF14322"/>
    </source>
</evidence>
<dbReference type="SUPFAM" id="SSF48452">
    <property type="entry name" value="TPR-like"/>
    <property type="match status" value="1"/>
</dbReference>
<evidence type="ECO:0000313" key="9">
    <source>
        <dbReference type="Proteomes" id="UP000279562"/>
    </source>
</evidence>
<dbReference type="InterPro" id="IPR011990">
    <property type="entry name" value="TPR-like_helical_dom_sf"/>
</dbReference>
<comment type="subcellular location">
    <subcellularLocation>
        <location evidence="1">Cell outer membrane</location>
    </subcellularLocation>
</comment>
<comment type="caution">
    <text evidence="8">The sequence shown here is derived from an EMBL/GenBank/DDBJ whole genome shotgun (WGS) entry which is preliminary data.</text>
</comment>
<dbReference type="RefSeq" id="WP_125238250.1">
    <property type="nucleotide sequence ID" value="NZ_CALZWP010000003.1"/>
</dbReference>
<dbReference type="EMBL" id="RQYF01000004">
    <property type="protein sequence ID" value="RRD92965.1"/>
    <property type="molecule type" value="Genomic_DNA"/>
</dbReference>
<keyword evidence="3" id="KW-0732">Signal</keyword>
<proteinExistence type="inferred from homology"/>
<evidence type="ECO:0000256" key="3">
    <source>
        <dbReference type="ARBA" id="ARBA00022729"/>
    </source>
</evidence>
<evidence type="ECO:0000256" key="4">
    <source>
        <dbReference type="ARBA" id="ARBA00023136"/>
    </source>
</evidence>
<evidence type="ECO:0000256" key="5">
    <source>
        <dbReference type="ARBA" id="ARBA00023237"/>
    </source>
</evidence>
<name>A0A3P2ADW0_9BACE</name>
<sequence>MKNKLLYGLIAGVTVMAGLSSCNNEEFLDVTHYSILGMSTMYESDANAKAALNGCYDLVLPSNTSGHNGDPYKPYLFTGCHPTMDTQATGWDKDFMTQKWTADEENLGKAWNHAYAAITRSNDFLAGLGNADKVSAPVKKSLEGEGRALRAYQYFWLATTFGRVPMLATGENYTNTPQKARAQSYEEMWDFIIDDLKNAAELLDWKPMDGQYGRCTKGMALAYLGDAYMWKAYRCPEKANECYKLAQAAFKQILDSGEYELNPSYTTLWDADEVWGKEAIWQQVLNEGDQWGGWDGAKWSEAHGWVGFYCGAPANGAWGTMAISWELYDAFEDGDKRRDGSLVTATMTEDELKRIGKLRWRQSFKPTAWLADPANAKYIGKGSVKIEKNEEGKDAVVSVIKYDPDCPIGFNPFAQEVVWYNTFHREPAEPAPTVYSTKHWRNGRGTHWSGDQWLPAHIYQKRLANVMLDYAECCFILGQETEGWAQINTLRNRAFGNLEVGKKAQLTAKFNGYFKNLASDYGDNGFGKYVSSEEYPIPFNEKTVTVPDAQAYYTQLKADKGFTSDVWKVAVNEERRKEFSAEWCLRCDMQKSGYLVDHIEHNYPKGVGFLNGLESCFEYRTYRDFDFDLRKMDMPIPTNEIIKNPLCDQNEAYRGESK</sequence>